<evidence type="ECO:0000313" key="1">
    <source>
        <dbReference type="EMBL" id="KAB1263197.1"/>
    </source>
</evidence>
<proteinExistence type="predicted"/>
<dbReference type="Proteomes" id="UP000299084">
    <property type="component" value="Unassembled WGS sequence"/>
</dbReference>
<dbReference type="AlphaFoldDB" id="A0A5N4CWI0"/>
<protein>
    <submittedName>
        <fullName evidence="1">Uncharacterized protein</fullName>
    </submittedName>
</protein>
<sequence length="115" mass="13077">MLPPGRKHSDYSEVQLQESLPFEKIFMVPFFNAEVNMSLVGPSGKEHLWVEGVNEDQLQLVLHRSHLELSSTGGVESRISAVISERMYGDMNVSFHLLNCQASFQRENTQDEQVL</sequence>
<name>A0A5N4CWI0_CAMDR</name>
<gene>
    <name evidence="1" type="ORF">Cadr_000024200</name>
</gene>
<keyword evidence="2" id="KW-1185">Reference proteome</keyword>
<dbReference type="EMBL" id="JWIN03000018">
    <property type="protein sequence ID" value="KAB1263197.1"/>
    <property type="molecule type" value="Genomic_DNA"/>
</dbReference>
<reference evidence="1 2" key="1">
    <citation type="journal article" date="2019" name="Mol. Ecol. Resour.">
        <title>Improving Illumina assemblies with Hi-C and long reads: an example with the North African dromedary.</title>
        <authorList>
            <person name="Elbers J.P."/>
            <person name="Rogers M.F."/>
            <person name="Perelman P.L."/>
            <person name="Proskuryakova A.A."/>
            <person name="Serdyukova N.A."/>
            <person name="Johnson W.E."/>
            <person name="Horin P."/>
            <person name="Corander J."/>
            <person name="Murphy D."/>
            <person name="Burger P.A."/>
        </authorList>
    </citation>
    <scope>NUCLEOTIDE SEQUENCE [LARGE SCALE GENOMIC DNA]</scope>
    <source>
        <strain evidence="1">Drom800</strain>
        <tissue evidence="1">Blood</tissue>
    </source>
</reference>
<evidence type="ECO:0000313" key="2">
    <source>
        <dbReference type="Proteomes" id="UP000299084"/>
    </source>
</evidence>
<comment type="caution">
    <text evidence="1">The sequence shown here is derived from an EMBL/GenBank/DDBJ whole genome shotgun (WGS) entry which is preliminary data.</text>
</comment>
<accession>A0A5N4CWI0</accession>
<organism evidence="1 2">
    <name type="scientific">Camelus dromedarius</name>
    <name type="common">Dromedary</name>
    <name type="synonym">Arabian camel</name>
    <dbReference type="NCBI Taxonomy" id="9838"/>
    <lineage>
        <taxon>Eukaryota</taxon>
        <taxon>Metazoa</taxon>
        <taxon>Chordata</taxon>
        <taxon>Craniata</taxon>
        <taxon>Vertebrata</taxon>
        <taxon>Euteleostomi</taxon>
        <taxon>Mammalia</taxon>
        <taxon>Eutheria</taxon>
        <taxon>Laurasiatheria</taxon>
        <taxon>Artiodactyla</taxon>
        <taxon>Tylopoda</taxon>
        <taxon>Camelidae</taxon>
        <taxon>Camelus</taxon>
    </lineage>
</organism>